<keyword evidence="7" id="KW-1185">Reference proteome</keyword>
<dbReference type="Pfam" id="PF00126">
    <property type="entry name" value="HTH_1"/>
    <property type="match status" value="1"/>
</dbReference>
<evidence type="ECO:0000256" key="4">
    <source>
        <dbReference type="ARBA" id="ARBA00023163"/>
    </source>
</evidence>
<evidence type="ECO:0000256" key="3">
    <source>
        <dbReference type="ARBA" id="ARBA00023125"/>
    </source>
</evidence>
<dbReference type="PANTHER" id="PTHR30126">
    <property type="entry name" value="HTH-TYPE TRANSCRIPTIONAL REGULATOR"/>
    <property type="match status" value="1"/>
</dbReference>
<proteinExistence type="inferred from homology"/>
<dbReference type="Pfam" id="PF03466">
    <property type="entry name" value="LysR_substrate"/>
    <property type="match status" value="2"/>
</dbReference>
<dbReference type="PRINTS" id="PR00039">
    <property type="entry name" value="HTHLYSR"/>
</dbReference>
<comment type="similarity">
    <text evidence="1">Belongs to the LysR transcriptional regulatory family.</text>
</comment>
<dbReference type="EMBL" id="JACOOX010000004">
    <property type="protein sequence ID" value="MBC5662779.1"/>
    <property type="molecule type" value="Genomic_DNA"/>
</dbReference>
<keyword evidence="4" id="KW-0804">Transcription</keyword>
<dbReference type="Gene3D" id="3.40.190.290">
    <property type="match status" value="1"/>
</dbReference>
<evidence type="ECO:0000256" key="1">
    <source>
        <dbReference type="ARBA" id="ARBA00009437"/>
    </source>
</evidence>
<dbReference type="CDD" id="cd05466">
    <property type="entry name" value="PBP2_LTTR_substrate"/>
    <property type="match status" value="1"/>
</dbReference>
<keyword evidence="2" id="KW-0805">Transcription regulation</keyword>
<name>A0A8I0APC9_9FIRM</name>
<evidence type="ECO:0000259" key="5">
    <source>
        <dbReference type="PROSITE" id="PS50931"/>
    </source>
</evidence>
<dbReference type="PANTHER" id="PTHR30126:SF64">
    <property type="entry name" value="HTH-TYPE TRANSCRIPTIONAL REGULATOR CITR"/>
    <property type="match status" value="1"/>
</dbReference>
<reference evidence="6 7" key="1">
    <citation type="submission" date="2020-08" db="EMBL/GenBank/DDBJ databases">
        <title>Genome public.</title>
        <authorList>
            <person name="Liu C."/>
            <person name="Sun Q."/>
        </authorList>
    </citation>
    <scope>NUCLEOTIDE SEQUENCE [LARGE SCALE GENOMIC DNA]</scope>
    <source>
        <strain evidence="6 7">NSJ-10</strain>
    </source>
</reference>
<dbReference type="InterPro" id="IPR005119">
    <property type="entry name" value="LysR_subst-bd"/>
</dbReference>
<dbReference type="Gene3D" id="1.10.10.10">
    <property type="entry name" value="Winged helix-like DNA-binding domain superfamily/Winged helix DNA-binding domain"/>
    <property type="match status" value="1"/>
</dbReference>
<dbReference type="SUPFAM" id="SSF46785">
    <property type="entry name" value="Winged helix' DNA-binding domain"/>
    <property type="match status" value="1"/>
</dbReference>
<gene>
    <name evidence="6" type="ORF">H8S09_07730</name>
</gene>
<dbReference type="InterPro" id="IPR036390">
    <property type="entry name" value="WH_DNA-bd_sf"/>
</dbReference>
<organism evidence="6 7">
    <name type="scientific">Coprococcus hominis</name>
    <name type="common">ex Liu et al. 2022</name>
    <dbReference type="NCBI Taxonomy" id="2763039"/>
    <lineage>
        <taxon>Bacteria</taxon>
        <taxon>Bacillati</taxon>
        <taxon>Bacillota</taxon>
        <taxon>Clostridia</taxon>
        <taxon>Lachnospirales</taxon>
        <taxon>Lachnospiraceae</taxon>
        <taxon>Coprococcus</taxon>
    </lineage>
</organism>
<keyword evidence="3" id="KW-0238">DNA-binding</keyword>
<sequence length="346" mass="38850">MINNLNYYNVFYTVAKTGSISRAANQLYISQPAVSKAISNLEESIGIALFVRNSRGVALTEEGTILYDYIERALDNIVKGEDSLKKYNELGIGHIRIGVSTSLCKHILLDYLKPFIKDNPNIKVSIDCHSTKNTIRLLKNEEIDIGLICETELPKNITYSHVRSIHDIFVANSDYIDNFPYRETEAGLEAGEETADTQPEAASYPVISGSIIGNLIPLMNVPQSVSDSEVLTEDHIRDIFRHSTLMMLEEANVTRTHVDNYLNEHSFHCNQLLEINNMDLLLDFAAIGMGIASVVREFSESYLKNGRIVEIPLPTPIPKRSVGFAYLQNRHQSKALCTFLDYCNIS</sequence>
<evidence type="ECO:0000313" key="6">
    <source>
        <dbReference type="EMBL" id="MBC5662779.1"/>
    </source>
</evidence>
<dbReference type="InterPro" id="IPR036388">
    <property type="entry name" value="WH-like_DNA-bd_sf"/>
</dbReference>
<dbReference type="RefSeq" id="WP_186847634.1">
    <property type="nucleotide sequence ID" value="NZ_JACOOX010000004.1"/>
</dbReference>
<dbReference type="GO" id="GO:0003700">
    <property type="term" value="F:DNA-binding transcription factor activity"/>
    <property type="evidence" value="ECO:0007669"/>
    <property type="project" value="InterPro"/>
</dbReference>
<dbReference type="PROSITE" id="PS50931">
    <property type="entry name" value="HTH_LYSR"/>
    <property type="match status" value="1"/>
</dbReference>
<protein>
    <submittedName>
        <fullName evidence="6">LysR family transcriptional regulator</fullName>
    </submittedName>
</protein>
<evidence type="ECO:0000256" key="2">
    <source>
        <dbReference type="ARBA" id="ARBA00023015"/>
    </source>
</evidence>
<dbReference type="Gene3D" id="3.40.190.10">
    <property type="entry name" value="Periplasmic binding protein-like II"/>
    <property type="match status" value="1"/>
</dbReference>
<evidence type="ECO:0000313" key="7">
    <source>
        <dbReference type="Proteomes" id="UP000615234"/>
    </source>
</evidence>
<dbReference type="InterPro" id="IPR000847">
    <property type="entry name" value="LysR_HTH_N"/>
</dbReference>
<accession>A0A8I0APC9</accession>
<dbReference type="FunFam" id="1.10.10.10:FF:000001">
    <property type="entry name" value="LysR family transcriptional regulator"/>
    <property type="match status" value="1"/>
</dbReference>
<comment type="caution">
    <text evidence="6">The sequence shown here is derived from an EMBL/GenBank/DDBJ whole genome shotgun (WGS) entry which is preliminary data.</text>
</comment>
<dbReference type="SUPFAM" id="SSF53850">
    <property type="entry name" value="Periplasmic binding protein-like II"/>
    <property type="match status" value="2"/>
</dbReference>
<feature type="domain" description="HTH lysR-type" evidence="5">
    <location>
        <begin position="10"/>
        <end position="60"/>
    </location>
</feature>
<dbReference type="AlphaFoldDB" id="A0A8I0APC9"/>
<dbReference type="GO" id="GO:0000976">
    <property type="term" value="F:transcription cis-regulatory region binding"/>
    <property type="evidence" value="ECO:0007669"/>
    <property type="project" value="TreeGrafter"/>
</dbReference>
<dbReference type="Proteomes" id="UP000615234">
    <property type="component" value="Unassembled WGS sequence"/>
</dbReference>